<dbReference type="EMBL" id="BAABAA010000029">
    <property type="protein sequence ID" value="GAA3600510.1"/>
    <property type="molecule type" value="Genomic_DNA"/>
</dbReference>
<gene>
    <name evidence="3" type="ORF">GCM10022235_85600</name>
</gene>
<organism evidence="3 4">
    <name type="scientific">Kribbella ginsengisoli</name>
    <dbReference type="NCBI Taxonomy" id="363865"/>
    <lineage>
        <taxon>Bacteria</taxon>
        <taxon>Bacillati</taxon>
        <taxon>Actinomycetota</taxon>
        <taxon>Actinomycetes</taxon>
        <taxon>Propionibacteriales</taxon>
        <taxon>Kribbellaceae</taxon>
        <taxon>Kribbella</taxon>
    </lineage>
</organism>
<dbReference type="SUPFAM" id="SSF55797">
    <property type="entry name" value="PR-1-like"/>
    <property type="match status" value="1"/>
</dbReference>
<feature type="region of interest" description="Disordered" evidence="1">
    <location>
        <begin position="66"/>
        <end position="85"/>
    </location>
</feature>
<reference evidence="4" key="1">
    <citation type="journal article" date="2019" name="Int. J. Syst. Evol. Microbiol.">
        <title>The Global Catalogue of Microorganisms (GCM) 10K type strain sequencing project: providing services to taxonomists for standard genome sequencing and annotation.</title>
        <authorList>
            <consortium name="The Broad Institute Genomics Platform"/>
            <consortium name="The Broad Institute Genome Sequencing Center for Infectious Disease"/>
            <person name="Wu L."/>
            <person name="Ma J."/>
        </authorList>
    </citation>
    <scope>NUCLEOTIDE SEQUENCE [LARGE SCALE GENOMIC DNA]</scope>
    <source>
        <strain evidence="4">JCM 16928</strain>
    </source>
</reference>
<dbReference type="Pfam" id="PF00188">
    <property type="entry name" value="CAP"/>
    <property type="match status" value="1"/>
</dbReference>
<dbReference type="CDD" id="cd05379">
    <property type="entry name" value="CAP_bacterial"/>
    <property type="match status" value="1"/>
</dbReference>
<comment type="caution">
    <text evidence="3">The sequence shown here is derived from an EMBL/GenBank/DDBJ whole genome shotgun (WGS) entry which is preliminary data.</text>
</comment>
<dbReference type="InterPro" id="IPR035940">
    <property type="entry name" value="CAP_sf"/>
</dbReference>
<evidence type="ECO:0000313" key="4">
    <source>
        <dbReference type="Proteomes" id="UP001501222"/>
    </source>
</evidence>
<evidence type="ECO:0000259" key="2">
    <source>
        <dbReference type="Pfam" id="PF00188"/>
    </source>
</evidence>
<accession>A0ABP6Z9L4</accession>
<name>A0ABP6Z9L4_9ACTN</name>
<proteinExistence type="predicted"/>
<keyword evidence="4" id="KW-1185">Reference proteome</keyword>
<protein>
    <recommendedName>
        <fullName evidence="2">SCP domain-containing protein</fullName>
    </recommendedName>
</protein>
<dbReference type="Gene3D" id="3.40.33.10">
    <property type="entry name" value="CAP"/>
    <property type="match status" value="1"/>
</dbReference>
<dbReference type="InterPro" id="IPR014044">
    <property type="entry name" value="CAP_dom"/>
</dbReference>
<evidence type="ECO:0000313" key="3">
    <source>
        <dbReference type="EMBL" id="GAA3600510.1"/>
    </source>
</evidence>
<evidence type="ECO:0000256" key="1">
    <source>
        <dbReference type="SAM" id="MobiDB-lite"/>
    </source>
</evidence>
<feature type="region of interest" description="Disordered" evidence="1">
    <location>
        <begin position="1"/>
        <end position="23"/>
    </location>
</feature>
<feature type="domain" description="SCP" evidence="2">
    <location>
        <begin position="29"/>
        <end position="123"/>
    </location>
</feature>
<sequence length="151" mass="16075">MHPSQTPAASPTIGKTLEPTDDTRRRATELNARRLRHGCLPLVPDGNLGMLASQHARYVADTGTLTHLSSEGQDPGARVRDSGIEARGVGETVARGREARRWSSEVGDPASDCDVTRIGVGYGEGRCTVIAPVVGCLVSAGRIRVEIYTAR</sequence>
<dbReference type="Proteomes" id="UP001501222">
    <property type="component" value="Unassembled WGS sequence"/>
</dbReference>